<dbReference type="PANTHER" id="PTHR31595:SF57">
    <property type="entry name" value="OS04G0481900 PROTEIN"/>
    <property type="match status" value="1"/>
</dbReference>
<dbReference type="InterPro" id="IPR044851">
    <property type="entry name" value="Wax_synthase"/>
</dbReference>
<proteinExistence type="inferred from homology"/>
<keyword evidence="12" id="KW-1185">Reference proteome</keyword>
<evidence type="ECO:0000256" key="4">
    <source>
        <dbReference type="ARBA" id="ARBA00022679"/>
    </source>
</evidence>
<evidence type="ECO:0000256" key="1">
    <source>
        <dbReference type="ARBA" id="ARBA00004141"/>
    </source>
</evidence>
<dbReference type="Pfam" id="PF13813">
    <property type="entry name" value="MBOAT_2"/>
    <property type="match status" value="1"/>
</dbReference>
<sequence length="537" mass="59054">MDLSASLRQMANDYATLLTPSGLADMWSRPFGLLAPVHEAALRGVDLAQPQRLAEYFLLPAFAVWVQAFLLVQEGERGSKRQEGSNRLLRLAAGVVALMLMARSYFSYRFTDPLLNIWNCALNVVWLHLAVKSAEFALLSRGVRDPYYPPRPKWRAALDLCMNSRLLRMGSVGLDHMAGPPNYTIGDVDENEEGGALGLTGVDKPTSNGVANGSANGHANGHANGNGKANGKTGKRKHRKIERTPYEVAHNLPALERHEPRVGPRPSTRLGAIARHFKYFLFFYTVLDTAFSLIRHMAPNTLAYGALNGESALKRFLDSTSIEILPQLHTGIIVPRLVVAFCVLSCVASAVYWGISVCYHGAAVLFLALGWEISAWDVDVFDQPWKAESVIDLWGRRWHQLFRHQFIVLSSCTARALCLPASPLVLFPLSFLYSGLLHSLGSLLMDPIAAPIPLGSFFVASSFACIAEVAWKNITGYRVRGFWGRVWAWGFLFATSRLAGDAWLDAGIAGQYALQPVFGPKIADLLLKYAFAPTVSA</sequence>
<evidence type="ECO:0000256" key="6">
    <source>
        <dbReference type="ARBA" id="ARBA00022989"/>
    </source>
</evidence>
<feature type="transmembrane region" description="Helical" evidence="9">
    <location>
        <begin position="333"/>
        <end position="355"/>
    </location>
</feature>
<comment type="pathway">
    <text evidence="2">Secondary metabolite biosynthesis.</text>
</comment>
<comment type="similarity">
    <text evidence="3">Belongs to the wax synthase family.</text>
</comment>
<dbReference type="InParanoid" id="K1W421"/>
<feature type="transmembrane region" description="Helical" evidence="9">
    <location>
        <begin position="406"/>
        <end position="428"/>
    </location>
</feature>
<gene>
    <name evidence="11" type="ORF">A1Q2_02095</name>
</gene>
<accession>K1W421</accession>
<keyword evidence="6 9" id="KW-1133">Transmembrane helix</keyword>
<evidence type="ECO:0000313" key="12">
    <source>
        <dbReference type="Proteomes" id="UP000006757"/>
    </source>
</evidence>
<evidence type="ECO:0000256" key="3">
    <source>
        <dbReference type="ARBA" id="ARBA00007282"/>
    </source>
</evidence>
<dbReference type="HOGENOM" id="CLU_503616_0_0_1"/>
<feature type="region of interest" description="Disordered" evidence="8">
    <location>
        <begin position="205"/>
        <end position="245"/>
    </location>
</feature>
<feature type="transmembrane region" description="Helical" evidence="9">
    <location>
        <begin position="448"/>
        <end position="471"/>
    </location>
</feature>
<comment type="caution">
    <text evidence="11">The sequence shown here is derived from an EMBL/GenBank/DDBJ whole genome shotgun (WGS) entry which is preliminary data.</text>
</comment>
<dbReference type="OrthoDB" id="1077582at2759"/>
<evidence type="ECO:0000256" key="7">
    <source>
        <dbReference type="ARBA" id="ARBA00023136"/>
    </source>
</evidence>
<keyword evidence="5 9" id="KW-0812">Transmembrane</keyword>
<keyword evidence="7 9" id="KW-0472">Membrane</keyword>
<dbReference type="OMA" id="MANDYAT"/>
<reference evidence="11 12" key="1">
    <citation type="journal article" date="2012" name="Eukaryot. Cell">
        <title>Genome sequence of the Trichosporon asahii environmental strain CBS 8904.</title>
        <authorList>
            <person name="Yang R.Y."/>
            <person name="Li H.T."/>
            <person name="Zhu H."/>
            <person name="Zhou G.P."/>
            <person name="Wang M."/>
            <person name="Wang L."/>
        </authorList>
    </citation>
    <scope>NUCLEOTIDE SEQUENCE [LARGE SCALE GENOMIC DNA]</scope>
    <source>
        <strain evidence="11 12">CBS 8904</strain>
    </source>
</reference>
<evidence type="ECO:0000256" key="5">
    <source>
        <dbReference type="ARBA" id="ARBA00022692"/>
    </source>
</evidence>
<dbReference type="Proteomes" id="UP000006757">
    <property type="component" value="Unassembled WGS sequence"/>
</dbReference>
<evidence type="ECO:0000256" key="8">
    <source>
        <dbReference type="SAM" id="MobiDB-lite"/>
    </source>
</evidence>
<organism evidence="11 12">
    <name type="scientific">Trichosporon asahii var. asahii (strain CBS 8904)</name>
    <name type="common">Yeast</name>
    <dbReference type="NCBI Taxonomy" id="1220162"/>
    <lineage>
        <taxon>Eukaryota</taxon>
        <taxon>Fungi</taxon>
        <taxon>Dikarya</taxon>
        <taxon>Basidiomycota</taxon>
        <taxon>Agaricomycotina</taxon>
        <taxon>Tremellomycetes</taxon>
        <taxon>Trichosporonales</taxon>
        <taxon>Trichosporonaceae</taxon>
        <taxon>Trichosporon</taxon>
    </lineage>
</organism>
<dbReference type="EMBL" id="AMBO01000245">
    <property type="protein sequence ID" value="EKD03618.1"/>
    <property type="molecule type" value="Genomic_DNA"/>
</dbReference>
<evidence type="ECO:0000259" key="10">
    <source>
        <dbReference type="Pfam" id="PF13813"/>
    </source>
</evidence>
<dbReference type="eggNOG" id="ENOG502QXAA">
    <property type="taxonomic scope" value="Eukaryota"/>
</dbReference>
<dbReference type="InterPro" id="IPR032805">
    <property type="entry name" value="Wax_synthase_dom"/>
</dbReference>
<dbReference type="AlphaFoldDB" id="K1W421"/>
<evidence type="ECO:0000256" key="9">
    <source>
        <dbReference type="SAM" id="Phobius"/>
    </source>
</evidence>
<dbReference type="STRING" id="1220162.K1W421"/>
<name>K1W421_TRIAC</name>
<dbReference type="PANTHER" id="PTHR31595">
    <property type="entry name" value="LONG-CHAIN-ALCOHOL O-FATTY-ACYLTRANSFERASE 3-RELATED"/>
    <property type="match status" value="1"/>
</dbReference>
<feature type="domain" description="Wax synthase" evidence="10">
    <location>
        <begin position="379"/>
        <end position="447"/>
    </location>
</feature>
<dbReference type="GO" id="GO:0016020">
    <property type="term" value="C:membrane"/>
    <property type="evidence" value="ECO:0007669"/>
    <property type="project" value="UniProtKB-SubCell"/>
</dbReference>
<dbReference type="GO" id="GO:0006629">
    <property type="term" value="P:lipid metabolic process"/>
    <property type="evidence" value="ECO:0007669"/>
    <property type="project" value="InterPro"/>
</dbReference>
<evidence type="ECO:0000256" key="2">
    <source>
        <dbReference type="ARBA" id="ARBA00005179"/>
    </source>
</evidence>
<dbReference type="GO" id="GO:0008374">
    <property type="term" value="F:O-acyltransferase activity"/>
    <property type="evidence" value="ECO:0007669"/>
    <property type="project" value="InterPro"/>
</dbReference>
<feature type="compositionally biased region" description="Low complexity" evidence="8">
    <location>
        <begin position="207"/>
        <end position="232"/>
    </location>
</feature>
<evidence type="ECO:0000313" key="11">
    <source>
        <dbReference type="EMBL" id="EKD03618.1"/>
    </source>
</evidence>
<protein>
    <recommendedName>
        <fullName evidence="10">Wax synthase domain-containing protein</fullName>
    </recommendedName>
</protein>
<comment type="subcellular location">
    <subcellularLocation>
        <location evidence="1">Membrane</location>
        <topology evidence="1">Multi-pass membrane protein</topology>
    </subcellularLocation>
</comment>
<keyword evidence="4" id="KW-0808">Transferase</keyword>